<comment type="caution">
    <text evidence="1">The sequence shown here is derived from an EMBL/GenBank/DDBJ whole genome shotgun (WGS) entry which is preliminary data.</text>
</comment>
<proteinExistence type="predicted"/>
<dbReference type="EMBL" id="VEVQ02000004">
    <property type="protein sequence ID" value="NHN25543.1"/>
    <property type="molecule type" value="Genomic_DNA"/>
</dbReference>
<evidence type="ECO:0000313" key="1">
    <source>
        <dbReference type="EMBL" id="NHN25543.1"/>
    </source>
</evidence>
<evidence type="ECO:0000313" key="2">
    <source>
        <dbReference type="Proteomes" id="UP000817854"/>
    </source>
</evidence>
<name>A0ABX0ISR4_9FLAO</name>
<gene>
    <name evidence="1" type="ORF">FIA58_007625</name>
</gene>
<keyword evidence="2" id="KW-1185">Reference proteome</keyword>
<organism evidence="1 2">
    <name type="scientific">Flavobacterium jejuense</name>
    <dbReference type="NCBI Taxonomy" id="1544455"/>
    <lineage>
        <taxon>Bacteria</taxon>
        <taxon>Pseudomonadati</taxon>
        <taxon>Bacteroidota</taxon>
        <taxon>Flavobacteriia</taxon>
        <taxon>Flavobacteriales</taxon>
        <taxon>Flavobacteriaceae</taxon>
        <taxon>Flavobacterium</taxon>
    </lineage>
</organism>
<protein>
    <submittedName>
        <fullName evidence="1">Uncharacterized protein</fullName>
    </submittedName>
</protein>
<accession>A0ABX0ISR4</accession>
<reference evidence="1" key="2">
    <citation type="submission" date="2020-02" db="EMBL/GenBank/DDBJ databases">
        <title>Flavobacterium profundi sp. nov., isolated from a deep-sea seamount.</title>
        <authorList>
            <person name="Zhang D.-C."/>
        </authorList>
    </citation>
    <scope>NUCLEOTIDE SEQUENCE</scope>
    <source>
        <strain evidence="1">EC11</strain>
    </source>
</reference>
<sequence length="104" mass="12175">MKHTKEQIIEKAKNIMKDLDGKFYFEDCIIDAFFSKDKVSNYSKYAGKKHSSWIIGIKAIADNEDLLFISDETGEPIYYMNFNTKVFDIENDQKGYFRVGLPRD</sequence>
<reference evidence="1" key="1">
    <citation type="submission" date="2019-05" db="EMBL/GenBank/DDBJ databases">
        <authorList>
            <person name="Lianzixin W."/>
        </authorList>
    </citation>
    <scope>NUCLEOTIDE SEQUENCE</scope>
    <source>
        <strain evidence="1">EC11</strain>
    </source>
</reference>
<dbReference type="RefSeq" id="WP_140961808.1">
    <property type="nucleotide sequence ID" value="NZ_VEVQ02000004.1"/>
</dbReference>
<dbReference type="Proteomes" id="UP000817854">
    <property type="component" value="Unassembled WGS sequence"/>
</dbReference>